<dbReference type="AlphaFoldDB" id="A0A1I5XQC8"/>
<evidence type="ECO:0000256" key="2">
    <source>
        <dbReference type="ARBA" id="ARBA00005512"/>
    </source>
</evidence>
<evidence type="ECO:0000256" key="4">
    <source>
        <dbReference type="ARBA" id="ARBA00022824"/>
    </source>
</evidence>
<accession>A0A1I5XQC8</accession>
<feature type="transmembrane region" description="Helical" evidence="7">
    <location>
        <begin position="135"/>
        <end position="156"/>
    </location>
</feature>
<evidence type="ECO:0000256" key="3">
    <source>
        <dbReference type="ARBA" id="ARBA00022692"/>
    </source>
</evidence>
<feature type="domain" description="Lipase maturation factor 1/2 C-terminal" evidence="9">
    <location>
        <begin position="330"/>
        <end position="463"/>
    </location>
</feature>
<feature type="transmembrane region" description="Helical" evidence="7">
    <location>
        <begin position="99"/>
        <end position="123"/>
    </location>
</feature>
<feature type="transmembrane region" description="Helical" evidence="7">
    <location>
        <begin position="250"/>
        <end position="269"/>
    </location>
</feature>
<dbReference type="RefSeq" id="WP_092532158.1">
    <property type="nucleotide sequence ID" value="NZ_FOWW01000006.1"/>
</dbReference>
<dbReference type="InterPro" id="IPR009613">
    <property type="entry name" value="LMF"/>
</dbReference>
<reference evidence="11" key="1">
    <citation type="submission" date="2016-10" db="EMBL/GenBank/DDBJ databases">
        <authorList>
            <person name="Varghese N."/>
            <person name="Submissions S."/>
        </authorList>
    </citation>
    <scope>NUCLEOTIDE SEQUENCE [LARGE SCALE GENOMIC DNA]</scope>
    <source>
        <strain evidence="11">CGMCC 4.5579</strain>
    </source>
</reference>
<keyword evidence="3 7" id="KW-0812">Transmembrane</keyword>
<comment type="subcellular location">
    <subcellularLocation>
        <location evidence="1">Endoplasmic reticulum membrane</location>
        <topology evidence="1">Multi-pass membrane protein</topology>
    </subcellularLocation>
</comment>
<feature type="transmembrane region" description="Helical" evidence="7">
    <location>
        <begin position="12"/>
        <end position="34"/>
    </location>
</feature>
<dbReference type="Proteomes" id="UP000198727">
    <property type="component" value="Unassembled WGS sequence"/>
</dbReference>
<feature type="transmembrane region" description="Helical" evidence="7">
    <location>
        <begin position="73"/>
        <end position="93"/>
    </location>
</feature>
<dbReference type="STRING" id="587909.SAMN05421810_106200"/>
<evidence type="ECO:0000256" key="1">
    <source>
        <dbReference type="ARBA" id="ARBA00004477"/>
    </source>
</evidence>
<evidence type="ECO:0000313" key="10">
    <source>
        <dbReference type="EMBL" id="SFQ34153.1"/>
    </source>
</evidence>
<evidence type="ECO:0000259" key="8">
    <source>
        <dbReference type="Pfam" id="PF06762"/>
    </source>
</evidence>
<feature type="transmembrane region" description="Helical" evidence="7">
    <location>
        <begin position="289"/>
        <end position="308"/>
    </location>
</feature>
<organism evidence="10 11">
    <name type="scientific">Amycolatopsis arida</name>
    <dbReference type="NCBI Taxonomy" id="587909"/>
    <lineage>
        <taxon>Bacteria</taxon>
        <taxon>Bacillati</taxon>
        <taxon>Actinomycetota</taxon>
        <taxon>Actinomycetes</taxon>
        <taxon>Pseudonocardiales</taxon>
        <taxon>Pseudonocardiaceae</taxon>
        <taxon>Amycolatopsis</taxon>
    </lineage>
</organism>
<evidence type="ECO:0000256" key="5">
    <source>
        <dbReference type="ARBA" id="ARBA00022989"/>
    </source>
</evidence>
<sequence length="484" mass="54897">MTWEWFTDPDYWASRLLFQRMLAAIYLVAFVCAARQFRPLLGERGITPIPRFVAATPFRAAPSIFYLRYSDRLFATVAWTGAALSAALLLGLADSAPVWLSMLLWAVPWVLYLSIVNVGQVWYGFGWESLLAEAGFLAIFLGPADTAPPVLVLWLLRWLLFRVEFGAGMIKMRGDRCWRDLTCLYYHHETQPMPGPLSWYFHHLPKPLHKVEVLANHFAQLVVPFALFAPQPVASVAAGVVIVTQGWLMLSGNFAWLNALTITLAVPVLDGRLVERVLPGSRPELTEPPGWQLVLVVALTVLVTVLSYRPVRNLVARRQLMNYSFTSLRLVNTYGAFGGITRRRHEVIIEGTDDPEITPGTVWREYEFKGKPGDPRRRPPQVAPYHLRLDWMLWFVGISTHYGRTWLPGLVAKLLAGDRATLRLLRRDPFPGSLPTFVRARLFTYRFTTARERRETGAWWVRDPGPTIVRPCRLSPDGTPEPVA</sequence>
<keyword evidence="11" id="KW-1185">Reference proteome</keyword>
<dbReference type="PANTHER" id="PTHR14463">
    <property type="entry name" value="LIPASE MATURATION FACTOR"/>
    <property type="match status" value="1"/>
</dbReference>
<dbReference type="Pfam" id="PF25179">
    <property type="entry name" value="LMF1_C"/>
    <property type="match status" value="1"/>
</dbReference>
<dbReference type="EMBL" id="FOWW01000006">
    <property type="protein sequence ID" value="SFQ34153.1"/>
    <property type="molecule type" value="Genomic_DNA"/>
</dbReference>
<feature type="domain" description="Lipase maturation factor 1/2 N-terminal" evidence="8">
    <location>
        <begin position="123"/>
        <end position="273"/>
    </location>
</feature>
<dbReference type="PANTHER" id="PTHR14463:SF10">
    <property type="entry name" value="LIPASE MATURATION FACTOR 1"/>
    <property type="match status" value="1"/>
</dbReference>
<dbReference type="InterPro" id="IPR057434">
    <property type="entry name" value="LMF1/2_N"/>
</dbReference>
<keyword evidence="6 7" id="KW-0472">Membrane</keyword>
<feature type="transmembrane region" description="Helical" evidence="7">
    <location>
        <begin position="218"/>
        <end position="243"/>
    </location>
</feature>
<dbReference type="InterPro" id="IPR057433">
    <property type="entry name" value="LMF1/2_C"/>
</dbReference>
<dbReference type="Pfam" id="PF06762">
    <property type="entry name" value="LMF1"/>
    <property type="match status" value="1"/>
</dbReference>
<keyword evidence="5 7" id="KW-1133">Transmembrane helix</keyword>
<dbReference type="GO" id="GO:0051604">
    <property type="term" value="P:protein maturation"/>
    <property type="evidence" value="ECO:0007669"/>
    <property type="project" value="InterPro"/>
</dbReference>
<gene>
    <name evidence="10" type="ORF">SAMN05421810_106200</name>
</gene>
<evidence type="ECO:0000259" key="9">
    <source>
        <dbReference type="Pfam" id="PF25179"/>
    </source>
</evidence>
<dbReference type="OrthoDB" id="9793230at2"/>
<evidence type="ECO:0000256" key="7">
    <source>
        <dbReference type="SAM" id="Phobius"/>
    </source>
</evidence>
<evidence type="ECO:0000256" key="6">
    <source>
        <dbReference type="ARBA" id="ARBA00023136"/>
    </source>
</evidence>
<comment type="similarity">
    <text evidence="2">Belongs to the lipase maturation factor family.</text>
</comment>
<name>A0A1I5XQC8_9PSEU</name>
<keyword evidence="4" id="KW-0256">Endoplasmic reticulum</keyword>
<proteinExistence type="inferred from homology"/>
<protein>
    <submittedName>
        <fullName evidence="10">Lipase maturation factor</fullName>
    </submittedName>
</protein>
<evidence type="ECO:0000313" key="11">
    <source>
        <dbReference type="Proteomes" id="UP000198727"/>
    </source>
</evidence>